<dbReference type="NCBIfam" id="NF045995">
    <property type="entry name" value="MAG0865_DivIVA"/>
    <property type="match status" value="1"/>
</dbReference>
<accession>A0A449A875</accession>
<protein>
    <submittedName>
        <fullName evidence="2">Uncharacterized protein</fullName>
    </submittedName>
</protein>
<evidence type="ECO:0000313" key="2">
    <source>
        <dbReference type="EMBL" id="VEU60458.1"/>
    </source>
</evidence>
<evidence type="ECO:0000256" key="1">
    <source>
        <dbReference type="SAM" id="Coils"/>
    </source>
</evidence>
<name>A0A449A875_9BACT</name>
<reference evidence="2 3" key="1">
    <citation type="submission" date="2019-01" db="EMBL/GenBank/DDBJ databases">
        <authorList>
            <consortium name="Pathogen Informatics"/>
        </authorList>
    </citation>
    <scope>NUCLEOTIDE SEQUENCE [LARGE SCALE GENOMIC DNA]</scope>
    <source>
        <strain evidence="2 3">NCTC10122</strain>
    </source>
</reference>
<dbReference type="Proteomes" id="UP000290942">
    <property type="component" value="Chromosome"/>
</dbReference>
<proteinExistence type="predicted"/>
<dbReference type="AlphaFoldDB" id="A0A449A875"/>
<gene>
    <name evidence="2" type="ORF">NCTC10122_00046</name>
</gene>
<dbReference type="EMBL" id="LR214970">
    <property type="protein sequence ID" value="VEU60458.1"/>
    <property type="molecule type" value="Genomic_DNA"/>
</dbReference>
<dbReference type="RefSeq" id="WP_129687413.1">
    <property type="nucleotide sequence ID" value="NZ_LR214970.1"/>
</dbReference>
<evidence type="ECO:0000313" key="3">
    <source>
        <dbReference type="Proteomes" id="UP000290942"/>
    </source>
</evidence>
<feature type="coiled-coil region" evidence="1">
    <location>
        <begin position="4"/>
        <end position="64"/>
    </location>
</feature>
<organism evidence="2 3">
    <name type="scientific">Mycoplasmopsis bovigenitalium</name>
    <dbReference type="NCBI Taxonomy" id="2112"/>
    <lineage>
        <taxon>Bacteria</taxon>
        <taxon>Bacillati</taxon>
        <taxon>Mycoplasmatota</taxon>
        <taxon>Mycoplasmoidales</taxon>
        <taxon>Metamycoplasmataceae</taxon>
        <taxon>Mycoplasmopsis</taxon>
    </lineage>
</organism>
<sequence>MNDKNKLIQEFKELSRELNGYSCAEVENLINDFVLLVDELTNKNENLTKSIKKIIDENEQLKAEKSKNEFIRSLNNKEN</sequence>
<keyword evidence="1" id="KW-0175">Coiled coil</keyword>